<dbReference type="SMART" id="SM00387">
    <property type="entry name" value="HATPase_c"/>
    <property type="match status" value="1"/>
</dbReference>
<sequence>MGALLKRGISRCLQSPFCIILLYFCISITWIAFSDAALERITHDTGQLTFLQTWKGFFFVTATTIFLYALIRTMLNKNIETIHKKYQLITDIPHPIMEYSSQDKITFLNPAFTETFGYTREELPNYSSWCTKAVRTPSSEHQDVPEKGISYDVRDLHGTIHHVQLFSLQQGEKTLLLFKDITEQLAQKQAIALSEKMRALGELAGGISHDFNNQLSAIHGVAELLKEDKSLSKDGRENLDIILAATHHAATLTEKLSSFSRKDVPEFTPVHFTHLLRTISTICERTFNKDIHVTHTLPKEDIFVHGNKSALQNALLNIVLNARDAMPEGGTLAIRLTKDGPTSLLLTISDTGCGIPEAIQDRIFEPFFTTKDPGHGLGMGLASAYTTLEKHGGTIEIESSPERGSVFKITLPRTDKKEDIPAEEEYTLSSKNTPRKRILIADDEPAVQRILAKIIAQRLHHSVHCCSNGIEAVEYAEGESSPIDLAILDIIMPEMDGVSAAQELRKIQPNMKIIFISGFSEEQQRKHINDMGAQGFLAKPFSLATITAEISRVLS</sequence>
<evidence type="ECO:0000256" key="3">
    <source>
        <dbReference type="ARBA" id="ARBA00022553"/>
    </source>
</evidence>
<feature type="domain" description="Response regulatory" evidence="7">
    <location>
        <begin position="437"/>
        <end position="554"/>
    </location>
</feature>
<dbReference type="Pfam" id="PF02518">
    <property type="entry name" value="HATPase_c"/>
    <property type="match status" value="1"/>
</dbReference>
<dbReference type="InterPro" id="IPR011006">
    <property type="entry name" value="CheY-like_superfamily"/>
</dbReference>
<dbReference type="SUPFAM" id="SSF47384">
    <property type="entry name" value="Homodimeric domain of signal transducing histidine kinase"/>
    <property type="match status" value="1"/>
</dbReference>
<dbReference type="CDD" id="cd00082">
    <property type="entry name" value="HisKA"/>
    <property type="match status" value="1"/>
</dbReference>
<dbReference type="SUPFAM" id="SSF55874">
    <property type="entry name" value="ATPase domain of HSP90 chaperone/DNA topoisomerase II/histidine kinase"/>
    <property type="match status" value="1"/>
</dbReference>
<evidence type="ECO:0000256" key="4">
    <source>
        <dbReference type="PROSITE-ProRule" id="PRU00169"/>
    </source>
</evidence>
<dbReference type="Gene3D" id="3.40.50.2300">
    <property type="match status" value="1"/>
</dbReference>
<dbReference type="PROSITE" id="PS50112">
    <property type="entry name" value="PAS"/>
    <property type="match status" value="1"/>
</dbReference>
<dbReference type="InterPro" id="IPR001789">
    <property type="entry name" value="Sig_transdc_resp-reg_receiver"/>
</dbReference>
<evidence type="ECO:0000313" key="10">
    <source>
        <dbReference type="Proteomes" id="UP000017148"/>
    </source>
</evidence>
<feature type="transmembrane region" description="Helical" evidence="5">
    <location>
        <begin position="12"/>
        <end position="33"/>
    </location>
</feature>
<feature type="domain" description="PAS" evidence="8">
    <location>
        <begin position="87"/>
        <end position="123"/>
    </location>
</feature>
<dbReference type="InterPro" id="IPR035965">
    <property type="entry name" value="PAS-like_dom_sf"/>
</dbReference>
<dbReference type="STRING" id="1313304.CALK_0393"/>
<dbReference type="InterPro" id="IPR036097">
    <property type="entry name" value="HisK_dim/P_sf"/>
</dbReference>
<evidence type="ECO:0000259" key="6">
    <source>
        <dbReference type="PROSITE" id="PS50109"/>
    </source>
</evidence>
<organism evidence="9 10">
    <name type="scientific">Chitinivibrio alkaliphilus ACht1</name>
    <dbReference type="NCBI Taxonomy" id="1313304"/>
    <lineage>
        <taxon>Bacteria</taxon>
        <taxon>Pseudomonadati</taxon>
        <taxon>Fibrobacterota</taxon>
        <taxon>Chitinivibrionia</taxon>
        <taxon>Chitinivibrionales</taxon>
        <taxon>Chitinivibrionaceae</taxon>
        <taxon>Chitinivibrio</taxon>
    </lineage>
</organism>
<dbReference type="InterPro" id="IPR005467">
    <property type="entry name" value="His_kinase_dom"/>
</dbReference>
<protein>
    <recommendedName>
        <fullName evidence="2">histidine kinase</fullName>
        <ecNumber evidence="2">2.7.13.3</ecNumber>
    </recommendedName>
</protein>
<dbReference type="AlphaFoldDB" id="U7DDE4"/>
<evidence type="ECO:0000259" key="7">
    <source>
        <dbReference type="PROSITE" id="PS50110"/>
    </source>
</evidence>
<dbReference type="RefSeq" id="WP_022635934.1">
    <property type="nucleotide sequence ID" value="NZ_ASJR01000003.1"/>
</dbReference>
<dbReference type="Gene3D" id="3.30.450.20">
    <property type="entry name" value="PAS domain"/>
    <property type="match status" value="1"/>
</dbReference>
<comment type="caution">
    <text evidence="9">The sequence shown here is derived from an EMBL/GenBank/DDBJ whole genome shotgun (WGS) entry which is preliminary data.</text>
</comment>
<name>U7DDE4_9BACT</name>
<dbReference type="NCBIfam" id="TIGR00229">
    <property type="entry name" value="sensory_box"/>
    <property type="match status" value="1"/>
</dbReference>
<dbReference type="SUPFAM" id="SSF55785">
    <property type="entry name" value="PYP-like sensor domain (PAS domain)"/>
    <property type="match status" value="1"/>
</dbReference>
<dbReference type="CDD" id="cd00130">
    <property type="entry name" value="PAS"/>
    <property type="match status" value="1"/>
</dbReference>
<keyword evidence="10" id="KW-1185">Reference proteome</keyword>
<dbReference type="CDD" id="cd00156">
    <property type="entry name" value="REC"/>
    <property type="match status" value="1"/>
</dbReference>
<dbReference type="SUPFAM" id="SSF52172">
    <property type="entry name" value="CheY-like"/>
    <property type="match status" value="1"/>
</dbReference>
<evidence type="ECO:0000256" key="2">
    <source>
        <dbReference type="ARBA" id="ARBA00012438"/>
    </source>
</evidence>
<dbReference type="PROSITE" id="PS50110">
    <property type="entry name" value="RESPONSE_REGULATORY"/>
    <property type="match status" value="1"/>
</dbReference>
<dbReference type="OrthoDB" id="5487437at2"/>
<dbReference type="Gene3D" id="3.30.565.10">
    <property type="entry name" value="Histidine kinase-like ATPase, C-terminal domain"/>
    <property type="match status" value="1"/>
</dbReference>
<gene>
    <name evidence="9" type="ORF">CALK_0393</name>
</gene>
<dbReference type="PROSITE" id="PS50109">
    <property type="entry name" value="HIS_KIN"/>
    <property type="match status" value="1"/>
</dbReference>
<feature type="transmembrane region" description="Helical" evidence="5">
    <location>
        <begin position="53"/>
        <end position="71"/>
    </location>
</feature>
<evidence type="ECO:0000259" key="8">
    <source>
        <dbReference type="PROSITE" id="PS50112"/>
    </source>
</evidence>
<dbReference type="Pfam" id="PF00512">
    <property type="entry name" value="HisKA"/>
    <property type="match status" value="1"/>
</dbReference>
<dbReference type="PRINTS" id="PR00344">
    <property type="entry name" value="BCTRLSENSOR"/>
</dbReference>
<dbReference type="InterPro" id="IPR000014">
    <property type="entry name" value="PAS"/>
</dbReference>
<dbReference type="InterPro" id="IPR003594">
    <property type="entry name" value="HATPase_dom"/>
</dbReference>
<dbReference type="PATRIC" id="fig|1313304.3.peg.376"/>
<feature type="domain" description="Histidine kinase" evidence="6">
    <location>
        <begin position="206"/>
        <end position="415"/>
    </location>
</feature>
<keyword evidence="5" id="KW-1133">Transmembrane helix</keyword>
<accession>U7DDE4</accession>
<dbReference type="SMART" id="SM00388">
    <property type="entry name" value="HisKA"/>
    <property type="match status" value="1"/>
</dbReference>
<dbReference type="EMBL" id="ASJR01000003">
    <property type="protein sequence ID" value="ERP38906.1"/>
    <property type="molecule type" value="Genomic_DNA"/>
</dbReference>
<dbReference type="InterPro" id="IPR004358">
    <property type="entry name" value="Sig_transdc_His_kin-like_C"/>
</dbReference>
<dbReference type="SMART" id="SM00448">
    <property type="entry name" value="REC"/>
    <property type="match status" value="1"/>
</dbReference>
<dbReference type="EC" id="2.7.13.3" evidence="2"/>
<feature type="modified residue" description="4-aspartylphosphate" evidence="4">
    <location>
        <position position="489"/>
    </location>
</feature>
<evidence type="ECO:0000256" key="1">
    <source>
        <dbReference type="ARBA" id="ARBA00000085"/>
    </source>
</evidence>
<dbReference type="Proteomes" id="UP000017148">
    <property type="component" value="Unassembled WGS sequence"/>
</dbReference>
<evidence type="ECO:0000313" key="9">
    <source>
        <dbReference type="EMBL" id="ERP38906.1"/>
    </source>
</evidence>
<dbReference type="PANTHER" id="PTHR43065:SF42">
    <property type="entry name" value="TWO-COMPONENT SENSOR PPRA"/>
    <property type="match status" value="1"/>
</dbReference>
<dbReference type="PANTHER" id="PTHR43065">
    <property type="entry name" value="SENSOR HISTIDINE KINASE"/>
    <property type="match status" value="1"/>
</dbReference>
<evidence type="ECO:0000256" key="5">
    <source>
        <dbReference type="SAM" id="Phobius"/>
    </source>
</evidence>
<comment type="catalytic activity">
    <reaction evidence="1">
        <text>ATP + protein L-histidine = ADP + protein N-phospho-L-histidine.</text>
        <dbReference type="EC" id="2.7.13.3"/>
    </reaction>
</comment>
<keyword evidence="5" id="KW-0472">Membrane</keyword>
<keyword evidence="9" id="KW-0808">Transferase</keyword>
<proteinExistence type="predicted"/>
<dbReference type="eggNOG" id="COG4191">
    <property type="taxonomic scope" value="Bacteria"/>
</dbReference>
<keyword evidence="3 4" id="KW-0597">Phosphoprotein</keyword>
<dbReference type="InterPro" id="IPR003661">
    <property type="entry name" value="HisK_dim/P_dom"/>
</dbReference>
<dbReference type="GO" id="GO:0000155">
    <property type="term" value="F:phosphorelay sensor kinase activity"/>
    <property type="evidence" value="ECO:0007669"/>
    <property type="project" value="InterPro"/>
</dbReference>
<reference evidence="9 10" key="1">
    <citation type="journal article" date="2013" name="Environ. Microbiol.">
        <title>Genome analysis of Chitinivibrio alkaliphilus gen. nov., sp. nov., a novel extremely haloalkaliphilic anaerobic chitinolytic bacterium from the candidate phylum Termite Group 3.</title>
        <authorList>
            <person name="Sorokin D.Y."/>
            <person name="Gumerov V.M."/>
            <person name="Rakitin A.L."/>
            <person name="Beletsky A.V."/>
            <person name="Damste J.S."/>
            <person name="Muyzer G."/>
            <person name="Mardanov A.V."/>
            <person name="Ravin N.V."/>
        </authorList>
    </citation>
    <scope>NUCLEOTIDE SEQUENCE [LARGE SCALE GENOMIC DNA]</scope>
    <source>
        <strain evidence="9 10">ACht1</strain>
    </source>
</reference>
<dbReference type="InterPro" id="IPR036890">
    <property type="entry name" value="HATPase_C_sf"/>
</dbReference>
<dbReference type="Pfam" id="PF00072">
    <property type="entry name" value="Response_reg"/>
    <property type="match status" value="1"/>
</dbReference>
<keyword evidence="9" id="KW-0418">Kinase</keyword>
<keyword evidence="5" id="KW-0812">Transmembrane</keyword>
<dbReference type="Gene3D" id="1.10.287.130">
    <property type="match status" value="1"/>
</dbReference>